<evidence type="ECO:0000256" key="1">
    <source>
        <dbReference type="SAM" id="Phobius"/>
    </source>
</evidence>
<proteinExistence type="predicted"/>
<keyword evidence="1" id="KW-1133">Transmembrane helix</keyword>
<reference evidence="2 3" key="1">
    <citation type="submission" date="2023-07" db="EMBL/GenBank/DDBJ databases">
        <title>Sorghum-associated microbial communities from plants grown in Nebraska, USA.</title>
        <authorList>
            <person name="Schachtman D."/>
        </authorList>
    </citation>
    <scope>NUCLEOTIDE SEQUENCE [LARGE SCALE GENOMIC DNA]</scope>
    <source>
        <strain evidence="2 3">BE316</strain>
    </source>
</reference>
<feature type="transmembrane region" description="Helical" evidence="1">
    <location>
        <begin position="43"/>
        <end position="63"/>
    </location>
</feature>
<evidence type="ECO:0000313" key="2">
    <source>
        <dbReference type="EMBL" id="MDR7330966.1"/>
    </source>
</evidence>
<keyword evidence="1" id="KW-0472">Membrane</keyword>
<dbReference type="Proteomes" id="UP001180825">
    <property type="component" value="Unassembled WGS sequence"/>
</dbReference>
<comment type="caution">
    <text evidence="2">The sequence shown here is derived from an EMBL/GenBank/DDBJ whole genome shotgun (WGS) entry which is preliminary data.</text>
</comment>
<gene>
    <name evidence="2" type="ORF">J2X21_000078</name>
</gene>
<dbReference type="EMBL" id="JAVDXV010000001">
    <property type="protein sequence ID" value="MDR7330966.1"/>
    <property type="molecule type" value="Genomic_DNA"/>
</dbReference>
<protein>
    <submittedName>
        <fullName evidence="2">Membrane protein</fullName>
    </submittedName>
</protein>
<dbReference type="RefSeq" id="WP_310323504.1">
    <property type="nucleotide sequence ID" value="NZ_JAVDXV010000001.1"/>
</dbReference>
<evidence type="ECO:0000313" key="3">
    <source>
        <dbReference type="Proteomes" id="UP001180825"/>
    </source>
</evidence>
<sequence>MKWAQAAASVRLASFVLSAACFGLAWRMTELGAAGLEDIPPPFILVSGLAGIACLLVSVWGRYPRPS</sequence>
<name>A0ABU2A198_9BURK</name>
<keyword evidence="3" id="KW-1185">Reference proteome</keyword>
<keyword evidence="1" id="KW-0812">Transmembrane</keyword>
<accession>A0ABU2A198</accession>
<organism evidence="2 3">
    <name type="scientific">Roseateles asaccharophilus</name>
    <dbReference type="NCBI Taxonomy" id="582607"/>
    <lineage>
        <taxon>Bacteria</taxon>
        <taxon>Pseudomonadati</taxon>
        <taxon>Pseudomonadota</taxon>
        <taxon>Betaproteobacteria</taxon>
        <taxon>Burkholderiales</taxon>
        <taxon>Sphaerotilaceae</taxon>
        <taxon>Roseateles</taxon>
    </lineage>
</organism>